<sequence length="634" mass="71344">MEVTSILKDVALLLLYLGHQAQIPSFWIRVIRGVFALGVGIASLSIIILLVRVLSVPRTLVSLSDEKQDVIGKPLLFPVTFSHTRFIPVKDQFSNRFLCVGVPVGLRCRIGNLLAIDDSSLDVSPAPGSTGWSWRRTFSHLSCWWTLDSARHLHRGDHGVDLRQKLDNYLLALNEDPAQWPHAYLMGIPQFMGWSRSVVSWWHLYNEAKDLDAVILEINNSYWEKRNIFLRVNPTSDAPIKEIAALTEGNYLDSRGLVRSLDSAPRANYYKGIWSKYIFASPFEKVDGLVSNRMMDPLQPGAWKTNTSFSNMTTMEDSGEVRMATRLTCDGPPIDPTQMSCFDIIKFVWHWTVPGIMTTAFIVVKALKIRFSGAMPMNKKPPVRTGSVGRPITEEEIKLEPIFRSYLEKCIQASSEPVELTYMPCRSFTNDFIRMRSPSYKEASSNALSLTVEPADPGFYTRFITYPDIKTALDEETKPTGLNADPNSQRLLVSNPNLLASLCDSASHQKTDLSPKTTSWQTKLILLWCRGNSGPTFIDDFVLATSTSSRSTYLSSLLGWSSVKKLAFGSPKLFGLFTFFVSCLIRLFVWEGLSYGYRQTLSTLHVEPSIPTLVTISGYLFTMTLLGSMKNWFL</sequence>
<dbReference type="PANTHER" id="PTHR33973:SF4">
    <property type="entry name" value="OS07G0153300 PROTEIN"/>
    <property type="match status" value="1"/>
</dbReference>
<feature type="transmembrane region" description="Helical" evidence="1">
    <location>
        <begin position="610"/>
        <end position="629"/>
    </location>
</feature>
<keyword evidence="1" id="KW-0472">Membrane</keyword>
<keyword evidence="3" id="KW-1185">Reference proteome</keyword>
<protein>
    <submittedName>
        <fullName evidence="2">Uncharacterized protein</fullName>
    </submittedName>
</protein>
<comment type="caution">
    <text evidence="2">The sequence shown here is derived from an EMBL/GenBank/DDBJ whole genome shotgun (WGS) entry which is preliminary data.</text>
</comment>
<proteinExistence type="predicted"/>
<evidence type="ECO:0000313" key="3">
    <source>
        <dbReference type="Proteomes" id="UP001215712"/>
    </source>
</evidence>
<dbReference type="Proteomes" id="UP001215712">
    <property type="component" value="Unassembled WGS sequence"/>
</dbReference>
<accession>A0AAD6HBS6</accession>
<dbReference type="AlphaFoldDB" id="A0AAD6HBS6"/>
<feature type="transmembrane region" description="Helical" evidence="1">
    <location>
        <begin position="573"/>
        <end position="590"/>
    </location>
</feature>
<organism evidence="2 3">
    <name type="scientific">Penicillium malachiteum</name>
    <dbReference type="NCBI Taxonomy" id="1324776"/>
    <lineage>
        <taxon>Eukaryota</taxon>
        <taxon>Fungi</taxon>
        <taxon>Dikarya</taxon>
        <taxon>Ascomycota</taxon>
        <taxon>Pezizomycotina</taxon>
        <taxon>Eurotiomycetes</taxon>
        <taxon>Eurotiomycetidae</taxon>
        <taxon>Eurotiales</taxon>
        <taxon>Aspergillaceae</taxon>
        <taxon>Penicillium</taxon>
    </lineage>
</organism>
<reference evidence="2" key="2">
    <citation type="submission" date="2023-01" db="EMBL/GenBank/DDBJ databases">
        <authorList>
            <person name="Petersen C."/>
        </authorList>
    </citation>
    <scope>NUCLEOTIDE SEQUENCE</scope>
    <source>
        <strain evidence="2">IBT 17514</strain>
    </source>
</reference>
<feature type="transmembrane region" description="Helical" evidence="1">
    <location>
        <begin position="34"/>
        <end position="54"/>
    </location>
</feature>
<dbReference type="InterPro" id="IPR010775">
    <property type="entry name" value="DUF1365"/>
</dbReference>
<dbReference type="PANTHER" id="PTHR33973">
    <property type="entry name" value="OS07G0153300 PROTEIN"/>
    <property type="match status" value="1"/>
</dbReference>
<dbReference type="EMBL" id="JAQJAN010000020">
    <property type="protein sequence ID" value="KAJ5704117.1"/>
    <property type="molecule type" value="Genomic_DNA"/>
</dbReference>
<keyword evidence="1" id="KW-1133">Transmembrane helix</keyword>
<feature type="transmembrane region" description="Helical" evidence="1">
    <location>
        <begin position="348"/>
        <end position="367"/>
    </location>
</feature>
<gene>
    <name evidence="2" type="ORF">N7493_011255</name>
</gene>
<keyword evidence="1" id="KW-0812">Transmembrane</keyword>
<evidence type="ECO:0000313" key="2">
    <source>
        <dbReference type="EMBL" id="KAJ5704117.1"/>
    </source>
</evidence>
<evidence type="ECO:0000256" key="1">
    <source>
        <dbReference type="SAM" id="Phobius"/>
    </source>
</evidence>
<name>A0AAD6HBS6_9EURO</name>
<dbReference type="Pfam" id="PF07103">
    <property type="entry name" value="DUF1365"/>
    <property type="match status" value="1"/>
</dbReference>
<reference evidence="2" key="1">
    <citation type="journal article" date="2023" name="IMA Fungus">
        <title>Comparative genomic study of the Penicillium genus elucidates a diverse pangenome and 15 lateral gene transfer events.</title>
        <authorList>
            <person name="Petersen C."/>
            <person name="Sorensen T."/>
            <person name="Nielsen M.R."/>
            <person name="Sondergaard T.E."/>
            <person name="Sorensen J.L."/>
            <person name="Fitzpatrick D.A."/>
            <person name="Frisvad J.C."/>
            <person name="Nielsen K.L."/>
        </authorList>
    </citation>
    <scope>NUCLEOTIDE SEQUENCE</scope>
    <source>
        <strain evidence="2">IBT 17514</strain>
    </source>
</reference>